<dbReference type="RefSeq" id="WP_254902538.1">
    <property type="nucleotide sequence ID" value="NZ_BSQD01000001.1"/>
</dbReference>
<name>A0A1X7CFT6_TRICW</name>
<reference evidence="2" key="1">
    <citation type="submission" date="2017-04" db="EMBL/GenBank/DDBJ databases">
        <authorList>
            <person name="Varghese N."/>
            <person name="Submissions S."/>
        </authorList>
    </citation>
    <scope>NUCLEOTIDE SEQUENCE [LARGE SCALE GENOMIC DNA]</scope>
    <source>
        <strain evidence="2">Ballard 720</strain>
    </source>
</reference>
<dbReference type="EMBL" id="FXAH01000001">
    <property type="protein sequence ID" value="SME95860.1"/>
    <property type="molecule type" value="Genomic_DNA"/>
</dbReference>
<evidence type="ECO:0000313" key="1">
    <source>
        <dbReference type="EMBL" id="SME95860.1"/>
    </source>
</evidence>
<dbReference type="GeneID" id="95549184"/>
<dbReference type="STRING" id="28094.SAMN06295900_101340"/>
<protein>
    <submittedName>
        <fullName evidence="1">Uncharacterized protein</fullName>
    </submittedName>
</protein>
<evidence type="ECO:0000313" key="2">
    <source>
        <dbReference type="Proteomes" id="UP000192911"/>
    </source>
</evidence>
<dbReference type="Proteomes" id="UP000192911">
    <property type="component" value="Unassembled WGS sequence"/>
</dbReference>
<accession>A0A1X7CFT6</accession>
<gene>
    <name evidence="1" type="ORF">SAMN06295900_101340</name>
</gene>
<keyword evidence="2" id="KW-1185">Reference proteome</keyword>
<dbReference type="AlphaFoldDB" id="A0A1X7CFT6"/>
<sequence>MIKSFIPPTTVKAYGAFLSVVLSKKSRPGDGIHGRGVKGL</sequence>
<proteinExistence type="predicted"/>
<organism evidence="1 2">
    <name type="scientific">Trinickia caryophylli</name>
    <name type="common">Paraburkholderia caryophylli</name>
    <dbReference type="NCBI Taxonomy" id="28094"/>
    <lineage>
        <taxon>Bacteria</taxon>
        <taxon>Pseudomonadati</taxon>
        <taxon>Pseudomonadota</taxon>
        <taxon>Betaproteobacteria</taxon>
        <taxon>Burkholderiales</taxon>
        <taxon>Burkholderiaceae</taxon>
        <taxon>Trinickia</taxon>
    </lineage>
</organism>